<evidence type="ECO:0000256" key="3">
    <source>
        <dbReference type="SAM" id="MobiDB-lite"/>
    </source>
</evidence>
<dbReference type="PANTHER" id="PTHR28637">
    <property type="entry name" value="DNA REPLICATION FACTOR CDT1"/>
    <property type="match status" value="1"/>
</dbReference>
<dbReference type="EMBL" id="HBHU01005425">
    <property type="protein sequence ID" value="CAE0017383.1"/>
    <property type="molecule type" value="Transcribed_RNA"/>
</dbReference>
<evidence type="ECO:0000259" key="4">
    <source>
        <dbReference type="Pfam" id="PF16679"/>
    </source>
</evidence>
<dbReference type="GO" id="GO:0003677">
    <property type="term" value="F:DNA binding"/>
    <property type="evidence" value="ECO:0007669"/>
    <property type="project" value="InterPro"/>
</dbReference>
<dbReference type="InterPro" id="IPR038090">
    <property type="entry name" value="Cdt1_C_WH_dom_sf"/>
</dbReference>
<dbReference type="GO" id="GO:0000076">
    <property type="term" value="P:DNA replication checkpoint signaling"/>
    <property type="evidence" value="ECO:0007669"/>
    <property type="project" value="TreeGrafter"/>
</dbReference>
<feature type="compositionally biased region" description="Basic and acidic residues" evidence="3">
    <location>
        <begin position="13"/>
        <end position="26"/>
    </location>
</feature>
<dbReference type="GO" id="GO:0071163">
    <property type="term" value="P:DNA replication preinitiation complex assembly"/>
    <property type="evidence" value="ECO:0007669"/>
    <property type="project" value="InterPro"/>
</dbReference>
<gene>
    <name evidence="5" type="ORF">CLAU1311_LOCUS3496</name>
</gene>
<protein>
    <recommendedName>
        <fullName evidence="4">DNA replication factor Cdt1 C-terminal domain-containing protein</fullName>
    </recommendedName>
</protein>
<dbReference type="Gene3D" id="1.10.10.1420">
    <property type="entry name" value="DNA replication factor Cdt1, C-terminal WH domain"/>
    <property type="match status" value="1"/>
</dbReference>
<evidence type="ECO:0000256" key="2">
    <source>
        <dbReference type="ARBA" id="ARBA00023306"/>
    </source>
</evidence>
<feature type="region of interest" description="Disordered" evidence="3">
    <location>
        <begin position="1"/>
        <end position="60"/>
    </location>
</feature>
<comment type="similarity">
    <text evidence="1">Belongs to the Cdt1 family.</text>
</comment>
<organism evidence="5">
    <name type="scientific">Chloropicon laureae</name>
    <dbReference type="NCBI Taxonomy" id="464258"/>
    <lineage>
        <taxon>Eukaryota</taxon>
        <taxon>Viridiplantae</taxon>
        <taxon>Chlorophyta</taxon>
        <taxon>Chloropicophyceae</taxon>
        <taxon>Chloropicales</taxon>
        <taxon>Chloropicaceae</taxon>
        <taxon>Chloropicon</taxon>
    </lineage>
</organism>
<dbReference type="InterPro" id="IPR032054">
    <property type="entry name" value="Cdt1_C"/>
</dbReference>
<dbReference type="GO" id="GO:0030174">
    <property type="term" value="P:regulation of DNA-templated DNA replication initiation"/>
    <property type="evidence" value="ECO:0007669"/>
    <property type="project" value="InterPro"/>
</dbReference>
<evidence type="ECO:0000313" key="5">
    <source>
        <dbReference type="EMBL" id="CAE0017383.1"/>
    </source>
</evidence>
<dbReference type="InterPro" id="IPR045173">
    <property type="entry name" value="Cdt1"/>
</dbReference>
<dbReference type="AlphaFoldDB" id="A0A7S2Z287"/>
<reference evidence="5" key="1">
    <citation type="submission" date="2021-01" db="EMBL/GenBank/DDBJ databases">
        <authorList>
            <person name="Corre E."/>
            <person name="Pelletier E."/>
            <person name="Niang G."/>
            <person name="Scheremetjew M."/>
            <person name="Finn R."/>
            <person name="Kale V."/>
            <person name="Holt S."/>
            <person name="Cochrane G."/>
            <person name="Meng A."/>
            <person name="Brown T."/>
            <person name="Cohen L."/>
        </authorList>
    </citation>
    <scope>NUCLEOTIDE SEQUENCE</scope>
    <source>
        <strain evidence="5">RCC856</strain>
    </source>
</reference>
<dbReference type="GO" id="GO:0070182">
    <property type="term" value="F:DNA polymerase binding"/>
    <property type="evidence" value="ECO:0007669"/>
    <property type="project" value="TreeGrafter"/>
</dbReference>
<dbReference type="GO" id="GO:0005634">
    <property type="term" value="C:nucleus"/>
    <property type="evidence" value="ECO:0007669"/>
    <property type="project" value="TreeGrafter"/>
</dbReference>
<name>A0A7S2Z287_9CHLO</name>
<dbReference type="PANTHER" id="PTHR28637:SF1">
    <property type="entry name" value="DNA REPLICATION FACTOR CDT1"/>
    <property type="match status" value="1"/>
</dbReference>
<sequence length="351" mass="39966">MMSSRALLALKKSRGEETKGVNKEDAGSQPRSPGRTRTKRRGSGDDEATSLQRPLPPPFQSVKESYDTICFIFNIHANRERRSLQDLQEAFKQLSGRKIKVDDLRLIKTVYPQGISFSYNGLSSRPLSVDLMVQIPKEGGRKCFEKHKRNFDCRLWECAESADTPESIVLVDLPERGSNKRTLEECERIINKYKAEKVRGKARGESSAAEAEAETGCSTEAQRRIPNFFKATKHISSRTIHMVENTQEKKRQRLEGFEALERRRNLAQLPKLFDLLRSLTLNRRAIPVKDVARQLVRKAEDKPAFEEQLRLLLSHAGEWCTINHDSKGNQILSINGRANPNKVRKALVTLT</sequence>
<dbReference type="Pfam" id="PF16679">
    <property type="entry name" value="CDT1_C"/>
    <property type="match status" value="1"/>
</dbReference>
<evidence type="ECO:0000256" key="1">
    <source>
        <dbReference type="ARBA" id="ARBA00008356"/>
    </source>
</evidence>
<feature type="domain" description="DNA replication factor Cdt1 C-terminal" evidence="4">
    <location>
        <begin position="249"/>
        <end position="323"/>
    </location>
</feature>
<dbReference type="GO" id="GO:0000278">
    <property type="term" value="P:mitotic cell cycle"/>
    <property type="evidence" value="ECO:0007669"/>
    <property type="project" value="TreeGrafter"/>
</dbReference>
<keyword evidence="2" id="KW-0131">Cell cycle</keyword>
<proteinExistence type="inferred from homology"/>
<accession>A0A7S2Z287</accession>